<dbReference type="AlphaFoldDB" id="A0AAN8LND2"/>
<keyword evidence="1" id="KW-0812">Transmembrane</keyword>
<keyword evidence="1" id="KW-1133">Transmembrane helix</keyword>
<dbReference type="EMBL" id="JAGTTL010000014">
    <property type="protein sequence ID" value="KAK6312894.1"/>
    <property type="molecule type" value="Genomic_DNA"/>
</dbReference>
<accession>A0AAN8LND2</accession>
<protein>
    <submittedName>
        <fullName evidence="2">Uncharacterized protein</fullName>
    </submittedName>
</protein>
<organism evidence="2 3">
    <name type="scientific">Coregonus suidteri</name>
    <dbReference type="NCBI Taxonomy" id="861788"/>
    <lineage>
        <taxon>Eukaryota</taxon>
        <taxon>Metazoa</taxon>
        <taxon>Chordata</taxon>
        <taxon>Craniata</taxon>
        <taxon>Vertebrata</taxon>
        <taxon>Euteleostomi</taxon>
        <taxon>Actinopterygii</taxon>
        <taxon>Neopterygii</taxon>
        <taxon>Teleostei</taxon>
        <taxon>Protacanthopterygii</taxon>
        <taxon>Salmoniformes</taxon>
        <taxon>Salmonidae</taxon>
        <taxon>Coregoninae</taxon>
        <taxon>Coregonus</taxon>
    </lineage>
</organism>
<feature type="transmembrane region" description="Helical" evidence="1">
    <location>
        <begin position="12"/>
        <end position="28"/>
    </location>
</feature>
<evidence type="ECO:0000313" key="3">
    <source>
        <dbReference type="Proteomes" id="UP001356427"/>
    </source>
</evidence>
<evidence type="ECO:0000313" key="2">
    <source>
        <dbReference type="EMBL" id="KAK6312894.1"/>
    </source>
</evidence>
<comment type="caution">
    <text evidence="2">The sequence shown here is derived from an EMBL/GenBank/DDBJ whole genome shotgun (WGS) entry which is preliminary data.</text>
</comment>
<dbReference type="Proteomes" id="UP001356427">
    <property type="component" value="Unassembled WGS sequence"/>
</dbReference>
<sequence length="219" mass="24392">MEIGENRKRERLSMLGLTLIMVTLLMMPEMTMQGMERKGDLGKLISNTSQKQQGIFQWDVKQQRPPRATLLQEKLVIQLDKVGLDQLGEKSDQNVTKTRNVVTTITPTRQSVITTVGNNLTLSTLIVIKDINISHSITRESIVPATKSTTLMVTLEGFNGTTAITNVGGMIPTPTTTFLKVNDVTEMTQQIVIENNIGSSEIVHDNIMEVQDEFFGFNL</sequence>
<keyword evidence="3" id="KW-1185">Reference proteome</keyword>
<gene>
    <name evidence="2" type="ORF">J4Q44_G00162410</name>
</gene>
<name>A0AAN8LND2_9TELE</name>
<proteinExistence type="predicted"/>
<evidence type="ECO:0000256" key="1">
    <source>
        <dbReference type="SAM" id="Phobius"/>
    </source>
</evidence>
<keyword evidence="1" id="KW-0472">Membrane</keyword>
<reference evidence="2 3" key="1">
    <citation type="submission" date="2021-04" db="EMBL/GenBank/DDBJ databases">
        <authorList>
            <person name="De Guttry C."/>
            <person name="Zahm M."/>
            <person name="Klopp C."/>
            <person name="Cabau C."/>
            <person name="Louis A."/>
            <person name="Berthelot C."/>
            <person name="Parey E."/>
            <person name="Roest Crollius H."/>
            <person name="Montfort J."/>
            <person name="Robinson-Rechavi M."/>
            <person name="Bucao C."/>
            <person name="Bouchez O."/>
            <person name="Gislard M."/>
            <person name="Lluch J."/>
            <person name="Milhes M."/>
            <person name="Lampietro C."/>
            <person name="Lopez Roques C."/>
            <person name="Donnadieu C."/>
            <person name="Braasch I."/>
            <person name="Desvignes T."/>
            <person name="Postlethwait J."/>
            <person name="Bobe J."/>
            <person name="Wedekind C."/>
            <person name="Guiguen Y."/>
        </authorList>
    </citation>
    <scope>NUCLEOTIDE SEQUENCE [LARGE SCALE GENOMIC DNA]</scope>
    <source>
        <strain evidence="2">Cs_M1</strain>
        <tissue evidence="2">Blood</tissue>
    </source>
</reference>
<feature type="non-terminal residue" evidence="2">
    <location>
        <position position="219"/>
    </location>
</feature>